<dbReference type="EMBL" id="JBBPBM010000023">
    <property type="protein sequence ID" value="KAK8545881.1"/>
    <property type="molecule type" value="Genomic_DNA"/>
</dbReference>
<dbReference type="PRINTS" id="PR00463">
    <property type="entry name" value="EP450I"/>
</dbReference>
<dbReference type="InterPro" id="IPR029063">
    <property type="entry name" value="SAM-dependent_MTases_sf"/>
</dbReference>
<dbReference type="PROSITE" id="PS00086">
    <property type="entry name" value="CYTOCHROME_P450"/>
    <property type="match status" value="1"/>
</dbReference>
<name>A0ABR2DTZ7_9ROSI</name>
<dbReference type="PANTHER" id="PTHR13090:SF1">
    <property type="entry name" value="ARGININE-HYDROXYLASE NDUFAF5, MITOCHONDRIAL"/>
    <property type="match status" value="1"/>
</dbReference>
<protein>
    <recommendedName>
        <fullName evidence="4">Methyltransferase type 11 domain-containing protein</fullName>
    </recommendedName>
</protein>
<gene>
    <name evidence="5" type="ORF">V6N12_026697</name>
</gene>
<reference evidence="5 6" key="1">
    <citation type="journal article" date="2024" name="G3 (Bethesda)">
        <title>Genome assembly of Hibiscus sabdariffa L. provides insights into metabolisms of medicinal natural products.</title>
        <authorList>
            <person name="Kim T."/>
        </authorList>
    </citation>
    <scope>NUCLEOTIDE SEQUENCE [LARGE SCALE GENOMIC DNA]</scope>
    <source>
        <strain evidence="5">TK-2024</strain>
        <tissue evidence="5">Old leaves</tissue>
    </source>
</reference>
<dbReference type="Gene3D" id="1.10.630.10">
    <property type="entry name" value="Cytochrome P450"/>
    <property type="match status" value="1"/>
</dbReference>
<dbReference type="CDD" id="cd11043">
    <property type="entry name" value="CYP90-like"/>
    <property type="match status" value="1"/>
</dbReference>
<evidence type="ECO:0000256" key="2">
    <source>
        <dbReference type="ARBA" id="ARBA00022679"/>
    </source>
</evidence>
<evidence type="ECO:0000313" key="5">
    <source>
        <dbReference type="EMBL" id="KAK8545881.1"/>
    </source>
</evidence>
<dbReference type="CDD" id="cd02440">
    <property type="entry name" value="AdoMet_MTases"/>
    <property type="match status" value="1"/>
</dbReference>
<dbReference type="SUPFAM" id="SSF48264">
    <property type="entry name" value="Cytochrome P450"/>
    <property type="match status" value="1"/>
</dbReference>
<organism evidence="5 6">
    <name type="scientific">Hibiscus sabdariffa</name>
    <name type="common">roselle</name>
    <dbReference type="NCBI Taxonomy" id="183260"/>
    <lineage>
        <taxon>Eukaryota</taxon>
        <taxon>Viridiplantae</taxon>
        <taxon>Streptophyta</taxon>
        <taxon>Embryophyta</taxon>
        <taxon>Tracheophyta</taxon>
        <taxon>Spermatophyta</taxon>
        <taxon>Magnoliopsida</taxon>
        <taxon>eudicotyledons</taxon>
        <taxon>Gunneridae</taxon>
        <taxon>Pentapetalae</taxon>
        <taxon>rosids</taxon>
        <taxon>malvids</taxon>
        <taxon>Malvales</taxon>
        <taxon>Malvaceae</taxon>
        <taxon>Malvoideae</taxon>
        <taxon>Hibiscus</taxon>
    </lineage>
</organism>
<dbReference type="SUPFAM" id="SSF53335">
    <property type="entry name" value="S-adenosyl-L-methionine-dependent methyltransferases"/>
    <property type="match status" value="1"/>
</dbReference>
<dbReference type="PRINTS" id="PR00385">
    <property type="entry name" value="P450"/>
</dbReference>
<keyword evidence="3" id="KW-0472">Membrane</keyword>
<comment type="caution">
    <text evidence="5">The sequence shown here is derived from an EMBL/GenBank/DDBJ whole genome shotgun (WGS) entry which is preliminary data.</text>
</comment>
<evidence type="ECO:0000256" key="1">
    <source>
        <dbReference type="ARBA" id="ARBA00022603"/>
    </source>
</evidence>
<dbReference type="InterPro" id="IPR050602">
    <property type="entry name" value="Malonyl-ACP_OMT"/>
</dbReference>
<accession>A0ABR2DTZ7</accession>
<keyword evidence="2" id="KW-0808">Transferase</keyword>
<dbReference type="InterPro" id="IPR002401">
    <property type="entry name" value="Cyt_P450_E_grp-I"/>
</dbReference>
<evidence type="ECO:0000256" key="3">
    <source>
        <dbReference type="SAM" id="Phobius"/>
    </source>
</evidence>
<dbReference type="Pfam" id="PF08241">
    <property type="entry name" value="Methyltransf_11"/>
    <property type="match status" value="1"/>
</dbReference>
<dbReference type="InterPro" id="IPR036396">
    <property type="entry name" value="Cyt_P450_sf"/>
</dbReference>
<keyword evidence="6" id="KW-1185">Reference proteome</keyword>
<keyword evidence="3" id="KW-0812">Transmembrane</keyword>
<feature type="domain" description="Methyltransferase type 11" evidence="4">
    <location>
        <begin position="564"/>
        <end position="652"/>
    </location>
</feature>
<dbReference type="Proteomes" id="UP001472677">
    <property type="component" value="Unassembled WGS sequence"/>
</dbReference>
<dbReference type="Gene3D" id="3.40.50.150">
    <property type="entry name" value="Vaccinia Virus protein VP39"/>
    <property type="match status" value="1"/>
</dbReference>
<keyword evidence="3" id="KW-1133">Transmembrane helix</keyword>
<proteinExistence type="predicted"/>
<keyword evidence="1" id="KW-0489">Methyltransferase</keyword>
<evidence type="ECO:0000259" key="4">
    <source>
        <dbReference type="Pfam" id="PF08241"/>
    </source>
</evidence>
<feature type="transmembrane region" description="Helical" evidence="3">
    <location>
        <begin position="12"/>
        <end position="33"/>
    </location>
</feature>
<sequence length="806" mass="89933">MKLAAMDAIDSLMPYLLHLVVLYVSVVVIYLLYKYKSSDGGATPNLPPGRKGLPYIGETLDYVLASRWGTPEKFITDRTTKYSPDVFRTSLLGEDMAIFCGAAGNKFLFSGQNKYVTSWWPDSIKKALMDPASVDNSSKEESTKLRAYLPPFLKPESLQHYIPVMDIMAKEHLDQHWFPYNEVQVFPLSKKYTFALACRLFMSVTDPEEIENFAKPFALATAGLISVPIDLPGTTFNRAVKAGRQIRQQLLALITKKKNELLEKRKTVASDLVDSMLMDGMTEVEIGNKIVGFFIASHDTTSTAITFLVSYLSDHPDVYNRVLEEQMEVVRSKEGGEALRWEDIQKMKYTWCVACEVMRLAPPANGSFREAISDFTYAGYTIPKGWKAFWTVHSTNKNPKYFSDPERFDPSRFEGDGPAPYTFVPFGGGPRMCPGKDSALGLLSACVSRQSQKMRGSLFYQTSCTLWRRQRNPKAKPHCRILPSASFSTADHDEGDAFQSNPSKVKIFDRHLKRKQRDRAAWLLRPNDSFVHAVAENLVDRLEDCKKTFPTALCLGGSLQAVRPMLQGRGAIEKIIMMDTSHDMLKVCKSSQPDSSNENIETSYVVGDEEFLPIKGSSVDLIISCLGLHWTNDLPGAMIQCKLALKPDGLFLAAILGGETLKELRIACTVAQMEREGGISPRVSPLAQVRDAGNLLTRAGFALPGVDVDEYVVRYKSALDLIEHLRAMGETNALLQRSNILKRETALATAAIYDSMFAAEDGTIPATFQVIYMTGWREHSSQQKAKRRGSATISFTDIQKQFGNGT</sequence>
<evidence type="ECO:0000313" key="6">
    <source>
        <dbReference type="Proteomes" id="UP001472677"/>
    </source>
</evidence>
<dbReference type="InterPro" id="IPR017972">
    <property type="entry name" value="Cyt_P450_CS"/>
</dbReference>
<dbReference type="InterPro" id="IPR013216">
    <property type="entry name" value="Methyltransf_11"/>
</dbReference>
<dbReference type="InterPro" id="IPR001128">
    <property type="entry name" value="Cyt_P450"/>
</dbReference>
<dbReference type="PANTHER" id="PTHR13090">
    <property type="entry name" value="ARGININE-HYDROXYLASE NDUFAF5, MITOCHONDRIAL"/>
    <property type="match status" value="1"/>
</dbReference>
<dbReference type="Pfam" id="PF00067">
    <property type="entry name" value="p450"/>
    <property type="match status" value="1"/>
</dbReference>